<evidence type="ECO:0000313" key="4">
    <source>
        <dbReference type="Proteomes" id="UP001273166"/>
    </source>
</evidence>
<reference evidence="3" key="2">
    <citation type="submission" date="2023-06" db="EMBL/GenBank/DDBJ databases">
        <authorList>
            <consortium name="Lawrence Berkeley National Laboratory"/>
            <person name="Mondo S.J."/>
            <person name="Hensen N."/>
            <person name="Bonometti L."/>
            <person name="Westerberg I."/>
            <person name="Brannstrom I.O."/>
            <person name="Guillou S."/>
            <person name="Cros-Aarteil S."/>
            <person name="Calhoun S."/>
            <person name="Haridas S."/>
            <person name="Kuo A."/>
            <person name="Pangilinan J."/>
            <person name="Riley R."/>
            <person name="Labutti K."/>
            <person name="Andreopoulos B."/>
            <person name="Lipzen A."/>
            <person name="Chen C."/>
            <person name="Yanf M."/>
            <person name="Daum C."/>
            <person name="Ng V."/>
            <person name="Clum A."/>
            <person name="Steindorff A."/>
            <person name="Ohm R."/>
            <person name="Martin F."/>
            <person name="Silar P."/>
            <person name="Natvig D."/>
            <person name="Lalanne C."/>
            <person name="Gautier V."/>
            <person name="Ament-Velasquez S.L."/>
            <person name="Kruys A."/>
            <person name="Hutchinson M.I."/>
            <person name="Powell A.J."/>
            <person name="Barry K."/>
            <person name="Miller A.N."/>
            <person name="Grigoriev I.V."/>
            <person name="Debuchy R."/>
            <person name="Gladieux P."/>
            <person name="Thoren M.H."/>
            <person name="Johannesson H."/>
        </authorList>
    </citation>
    <scope>NUCLEOTIDE SEQUENCE</scope>
    <source>
        <strain evidence="3">CBS 333.67</strain>
    </source>
</reference>
<proteinExistence type="predicted"/>
<evidence type="ECO:0000259" key="2">
    <source>
        <dbReference type="PROSITE" id="PS50011"/>
    </source>
</evidence>
<sequence length="483" mass="54921">MVRLVPDYKVEQGMLPLQTLQKMWEAESLSWDGVAVVDWERLRFKRQVHEVISLVAVDGLDAETDDEKLVVFKSVLSPHEQRYMYNELKMLLLLGNHENVISRPLGVVTKKGRFGNRRGVCGFLLAWYPLGSLRERLLREDDDYCVSTSMAQRIRWARQVARALAHVNGHDDGRVGFYPDLKPDNIVLGKSAAADTGMLDAVLIDLEQRGGWFTWSPPEVAYVEYLEIVAAADSIPLENGLKSEIVKQLRKYYDDDPDWSPGDSGRQRYYNAEGGFSRPWLALLRERETGGTGRDLLERAQVFMLGKLLWCIFEGQPMVRCGIDHEVLRDADPDYKSKRCGKARAFPEFKQTPPGALRSLIRACTAGAPEWEEGGRARRRPGVVLRQGKLYPAVAEADLGALTAEDTRDAARIFWRRELACAREFMEELLLFKRGTSQHGEHQQERDPDGPDSMPGLLDQVRTRPLLSEVLAELERIERCLVR</sequence>
<dbReference type="RefSeq" id="XP_062720529.1">
    <property type="nucleotide sequence ID" value="XM_062869618.1"/>
</dbReference>
<dbReference type="EMBL" id="JAUDZG010000005">
    <property type="protein sequence ID" value="KAK3304749.1"/>
    <property type="molecule type" value="Genomic_DNA"/>
</dbReference>
<dbReference type="PANTHER" id="PTHR44329:SF289">
    <property type="entry name" value="SERINE_THREONINE-PROTEIN KINASE VIK"/>
    <property type="match status" value="1"/>
</dbReference>
<keyword evidence="4" id="KW-1185">Reference proteome</keyword>
<feature type="compositionally biased region" description="Basic and acidic residues" evidence="1">
    <location>
        <begin position="439"/>
        <end position="449"/>
    </location>
</feature>
<gene>
    <name evidence="3" type="ORF">B0T15DRAFT_537473</name>
</gene>
<dbReference type="InterPro" id="IPR000719">
    <property type="entry name" value="Prot_kinase_dom"/>
</dbReference>
<feature type="region of interest" description="Disordered" evidence="1">
    <location>
        <begin position="436"/>
        <end position="458"/>
    </location>
</feature>
<protein>
    <recommendedName>
        <fullName evidence="2">Protein kinase domain-containing protein</fullName>
    </recommendedName>
</protein>
<dbReference type="Proteomes" id="UP001273166">
    <property type="component" value="Unassembled WGS sequence"/>
</dbReference>
<dbReference type="GO" id="GO:0004674">
    <property type="term" value="F:protein serine/threonine kinase activity"/>
    <property type="evidence" value="ECO:0007669"/>
    <property type="project" value="TreeGrafter"/>
</dbReference>
<reference evidence="3" key="1">
    <citation type="journal article" date="2023" name="Mol. Phylogenet. Evol.">
        <title>Genome-scale phylogeny and comparative genomics of the fungal order Sordariales.</title>
        <authorList>
            <person name="Hensen N."/>
            <person name="Bonometti L."/>
            <person name="Westerberg I."/>
            <person name="Brannstrom I.O."/>
            <person name="Guillou S."/>
            <person name="Cros-Aarteil S."/>
            <person name="Calhoun S."/>
            <person name="Haridas S."/>
            <person name="Kuo A."/>
            <person name="Mondo S."/>
            <person name="Pangilinan J."/>
            <person name="Riley R."/>
            <person name="LaButti K."/>
            <person name="Andreopoulos B."/>
            <person name="Lipzen A."/>
            <person name="Chen C."/>
            <person name="Yan M."/>
            <person name="Daum C."/>
            <person name="Ng V."/>
            <person name="Clum A."/>
            <person name="Steindorff A."/>
            <person name="Ohm R.A."/>
            <person name="Martin F."/>
            <person name="Silar P."/>
            <person name="Natvig D.O."/>
            <person name="Lalanne C."/>
            <person name="Gautier V."/>
            <person name="Ament-Velasquez S.L."/>
            <person name="Kruys A."/>
            <person name="Hutchinson M.I."/>
            <person name="Powell A.J."/>
            <person name="Barry K."/>
            <person name="Miller A.N."/>
            <person name="Grigoriev I.V."/>
            <person name="Debuchy R."/>
            <person name="Gladieux P."/>
            <person name="Hiltunen Thoren M."/>
            <person name="Johannesson H."/>
        </authorList>
    </citation>
    <scope>NUCLEOTIDE SEQUENCE</scope>
    <source>
        <strain evidence="3">CBS 333.67</strain>
    </source>
</reference>
<evidence type="ECO:0000256" key="1">
    <source>
        <dbReference type="SAM" id="MobiDB-lite"/>
    </source>
</evidence>
<dbReference type="InterPro" id="IPR051681">
    <property type="entry name" value="Ser/Thr_Kinases-Pseudokinases"/>
</dbReference>
<dbReference type="AlphaFoldDB" id="A0AAJ0GRD8"/>
<dbReference type="PANTHER" id="PTHR44329">
    <property type="entry name" value="SERINE/THREONINE-PROTEIN KINASE TNNI3K-RELATED"/>
    <property type="match status" value="1"/>
</dbReference>
<dbReference type="GeneID" id="87888447"/>
<accession>A0AAJ0GRD8</accession>
<evidence type="ECO:0000313" key="3">
    <source>
        <dbReference type="EMBL" id="KAK3304749.1"/>
    </source>
</evidence>
<dbReference type="GO" id="GO:0005524">
    <property type="term" value="F:ATP binding"/>
    <property type="evidence" value="ECO:0007669"/>
    <property type="project" value="InterPro"/>
</dbReference>
<feature type="domain" description="Protein kinase" evidence="2">
    <location>
        <begin position="1"/>
        <end position="394"/>
    </location>
</feature>
<dbReference type="PROSITE" id="PS50011">
    <property type="entry name" value="PROTEIN_KINASE_DOM"/>
    <property type="match status" value="1"/>
</dbReference>
<organism evidence="3 4">
    <name type="scientific">Chaetomium strumarium</name>
    <dbReference type="NCBI Taxonomy" id="1170767"/>
    <lineage>
        <taxon>Eukaryota</taxon>
        <taxon>Fungi</taxon>
        <taxon>Dikarya</taxon>
        <taxon>Ascomycota</taxon>
        <taxon>Pezizomycotina</taxon>
        <taxon>Sordariomycetes</taxon>
        <taxon>Sordariomycetidae</taxon>
        <taxon>Sordariales</taxon>
        <taxon>Chaetomiaceae</taxon>
        <taxon>Chaetomium</taxon>
    </lineage>
</organism>
<dbReference type="InterPro" id="IPR011009">
    <property type="entry name" value="Kinase-like_dom_sf"/>
</dbReference>
<name>A0AAJ0GRD8_9PEZI</name>
<comment type="caution">
    <text evidence="3">The sequence shown here is derived from an EMBL/GenBank/DDBJ whole genome shotgun (WGS) entry which is preliminary data.</text>
</comment>
<dbReference type="SUPFAM" id="SSF56112">
    <property type="entry name" value="Protein kinase-like (PK-like)"/>
    <property type="match status" value="1"/>
</dbReference>
<dbReference type="Gene3D" id="1.10.510.10">
    <property type="entry name" value="Transferase(Phosphotransferase) domain 1"/>
    <property type="match status" value="1"/>
</dbReference>